<accession>A0A8S3K815</accession>
<organism evidence="1 2">
    <name type="scientific">Rotaria magnacalcarata</name>
    <dbReference type="NCBI Taxonomy" id="392030"/>
    <lineage>
        <taxon>Eukaryota</taxon>
        <taxon>Metazoa</taxon>
        <taxon>Spiralia</taxon>
        <taxon>Gnathifera</taxon>
        <taxon>Rotifera</taxon>
        <taxon>Eurotatoria</taxon>
        <taxon>Bdelloidea</taxon>
        <taxon>Philodinida</taxon>
        <taxon>Philodinidae</taxon>
        <taxon>Rotaria</taxon>
    </lineage>
</organism>
<protein>
    <submittedName>
        <fullName evidence="1">Uncharacterized protein</fullName>
    </submittedName>
</protein>
<dbReference type="Proteomes" id="UP000676336">
    <property type="component" value="Unassembled WGS sequence"/>
</dbReference>
<proteinExistence type="predicted"/>
<dbReference type="AlphaFoldDB" id="A0A8S3K815"/>
<name>A0A8S3K815_9BILA</name>
<dbReference type="EMBL" id="CAJOBI010363039">
    <property type="protein sequence ID" value="CAF5227066.1"/>
    <property type="molecule type" value="Genomic_DNA"/>
</dbReference>
<evidence type="ECO:0000313" key="2">
    <source>
        <dbReference type="Proteomes" id="UP000676336"/>
    </source>
</evidence>
<feature type="non-terminal residue" evidence="1">
    <location>
        <position position="32"/>
    </location>
</feature>
<comment type="caution">
    <text evidence="1">The sequence shown here is derived from an EMBL/GenBank/DDBJ whole genome shotgun (WGS) entry which is preliminary data.</text>
</comment>
<gene>
    <name evidence="1" type="ORF">SMN809_LOCUS85088</name>
</gene>
<evidence type="ECO:0000313" key="1">
    <source>
        <dbReference type="EMBL" id="CAF5227066.1"/>
    </source>
</evidence>
<reference evidence="1" key="1">
    <citation type="submission" date="2021-02" db="EMBL/GenBank/DDBJ databases">
        <authorList>
            <person name="Nowell W R."/>
        </authorList>
    </citation>
    <scope>NUCLEOTIDE SEQUENCE</scope>
</reference>
<sequence>MQEQLAQLLLSTTVGFNQLTPLETTSETIAQG</sequence>